<dbReference type="InterPro" id="IPR013785">
    <property type="entry name" value="Aldolase_TIM"/>
</dbReference>
<dbReference type="PROSITE" id="PS00815">
    <property type="entry name" value="AIPM_HOMOCIT_SYNTH_1"/>
    <property type="match status" value="1"/>
</dbReference>
<dbReference type="PANTHER" id="PTHR10277:SF9">
    <property type="entry name" value="2-ISOPROPYLMALATE SYNTHASE 1, CHLOROPLASTIC-RELATED"/>
    <property type="match status" value="1"/>
</dbReference>
<dbReference type="AlphaFoldDB" id="T1AC77"/>
<organism evidence="8">
    <name type="scientific">mine drainage metagenome</name>
    <dbReference type="NCBI Taxonomy" id="410659"/>
    <lineage>
        <taxon>unclassified sequences</taxon>
        <taxon>metagenomes</taxon>
        <taxon>ecological metagenomes</taxon>
    </lineage>
</organism>
<evidence type="ECO:0000256" key="6">
    <source>
        <dbReference type="SAM" id="MobiDB-lite"/>
    </source>
</evidence>
<evidence type="ECO:0000256" key="4">
    <source>
        <dbReference type="ARBA" id="ARBA00022679"/>
    </source>
</evidence>
<protein>
    <recommendedName>
        <fullName evidence="2">2-isopropylmalate synthase</fullName>
        <ecNumber evidence="2">2.3.3.13</ecNumber>
    </recommendedName>
</protein>
<dbReference type="GO" id="GO:0009098">
    <property type="term" value="P:L-leucine biosynthetic process"/>
    <property type="evidence" value="ECO:0007669"/>
    <property type="project" value="TreeGrafter"/>
</dbReference>
<gene>
    <name evidence="8" type="ORF">B1B_09584</name>
</gene>
<proteinExistence type="predicted"/>
<evidence type="ECO:0000256" key="1">
    <source>
        <dbReference type="ARBA" id="ARBA00004689"/>
    </source>
</evidence>
<name>T1AC77_9ZZZZ</name>
<feature type="region of interest" description="Disordered" evidence="6">
    <location>
        <begin position="1"/>
        <end position="22"/>
    </location>
</feature>
<evidence type="ECO:0000256" key="3">
    <source>
        <dbReference type="ARBA" id="ARBA00022605"/>
    </source>
</evidence>
<dbReference type="PROSITE" id="PS50991">
    <property type="entry name" value="PYR_CT"/>
    <property type="match status" value="1"/>
</dbReference>
<feature type="domain" description="Pyruvate carboxyltransferase" evidence="7">
    <location>
        <begin position="23"/>
        <end position="169"/>
    </location>
</feature>
<comment type="caution">
    <text evidence="8">The sequence shown here is derived from an EMBL/GenBank/DDBJ whole genome shotgun (WGS) entry which is preliminary data.</text>
</comment>
<dbReference type="PANTHER" id="PTHR10277">
    <property type="entry name" value="HOMOCITRATE SYNTHASE-RELATED"/>
    <property type="match status" value="1"/>
</dbReference>
<reference evidence="8" key="1">
    <citation type="submission" date="2013-08" db="EMBL/GenBank/DDBJ databases">
        <authorList>
            <person name="Mendez C."/>
            <person name="Richter M."/>
            <person name="Ferrer M."/>
            <person name="Sanchez J."/>
        </authorList>
    </citation>
    <scope>NUCLEOTIDE SEQUENCE</scope>
</reference>
<evidence type="ECO:0000256" key="2">
    <source>
        <dbReference type="ARBA" id="ARBA00012973"/>
    </source>
</evidence>
<accession>T1AC77</accession>
<dbReference type="SUPFAM" id="SSF51569">
    <property type="entry name" value="Aldolase"/>
    <property type="match status" value="1"/>
</dbReference>
<keyword evidence="3" id="KW-0028">Amino-acid biosynthesis</keyword>
<dbReference type="EC" id="2.3.3.13" evidence="2"/>
<feature type="non-terminal residue" evidence="8">
    <location>
        <position position="169"/>
    </location>
</feature>
<dbReference type="InterPro" id="IPR050073">
    <property type="entry name" value="2-IPM_HCS-like"/>
</dbReference>
<sequence>MSSAPHDGPSDVGSSGPDPGEVVEFFDTTLRDGEQSPGATLHPADKLDIAHQLARLRVDVIEAGFPASSPGDFQAVQRIAREVEGPAITGLARAVRADIDAVYAAVRDAGRPLIHVFISVSDVHITHKLGLDRAQVLARTAEAVAYARSQCETVQFSPEDAGRADLDYL</sequence>
<evidence type="ECO:0000313" key="8">
    <source>
        <dbReference type="EMBL" id="EQD54652.1"/>
    </source>
</evidence>
<keyword evidence="4" id="KW-0808">Transferase</keyword>
<evidence type="ECO:0000259" key="7">
    <source>
        <dbReference type="PROSITE" id="PS50991"/>
    </source>
</evidence>
<comment type="pathway">
    <text evidence="1">Amino-acid biosynthesis; L-leucine biosynthesis; L-leucine from 3-methyl-2-oxobutanoate: step 1/4.</text>
</comment>
<dbReference type="EMBL" id="AUZY01006355">
    <property type="protein sequence ID" value="EQD54652.1"/>
    <property type="molecule type" value="Genomic_DNA"/>
</dbReference>
<dbReference type="Gene3D" id="3.20.20.70">
    <property type="entry name" value="Aldolase class I"/>
    <property type="match status" value="1"/>
</dbReference>
<evidence type="ECO:0000256" key="5">
    <source>
        <dbReference type="ARBA" id="ARBA00023304"/>
    </source>
</evidence>
<dbReference type="GO" id="GO:0003852">
    <property type="term" value="F:2-isopropylmalate synthase activity"/>
    <property type="evidence" value="ECO:0007669"/>
    <property type="project" value="UniProtKB-EC"/>
</dbReference>
<keyword evidence="5" id="KW-0100">Branched-chain amino acid biosynthesis</keyword>
<reference evidence="8" key="2">
    <citation type="journal article" date="2014" name="ISME J.">
        <title>Microbial stratification in low pH oxic and suboxic macroscopic growths along an acid mine drainage.</title>
        <authorList>
            <person name="Mendez-Garcia C."/>
            <person name="Mesa V."/>
            <person name="Sprenger R.R."/>
            <person name="Richter M."/>
            <person name="Diez M.S."/>
            <person name="Solano J."/>
            <person name="Bargiela R."/>
            <person name="Golyshina O.V."/>
            <person name="Manteca A."/>
            <person name="Ramos J.L."/>
            <person name="Gallego J.R."/>
            <person name="Llorente I."/>
            <person name="Martins Dos Santos V.A."/>
            <person name="Jensen O.N."/>
            <person name="Pelaez A.I."/>
            <person name="Sanchez J."/>
            <person name="Ferrer M."/>
        </authorList>
    </citation>
    <scope>NUCLEOTIDE SEQUENCE</scope>
</reference>
<dbReference type="InterPro" id="IPR002034">
    <property type="entry name" value="AIPM/Hcit_synth_CS"/>
</dbReference>
<dbReference type="Pfam" id="PF00682">
    <property type="entry name" value="HMGL-like"/>
    <property type="match status" value="1"/>
</dbReference>
<dbReference type="InterPro" id="IPR000891">
    <property type="entry name" value="PYR_CT"/>
</dbReference>